<dbReference type="GO" id="GO:1901981">
    <property type="term" value="F:phosphatidylinositol phosphate binding"/>
    <property type="evidence" value="ECO:0007669"/>
    <property type="project" value="TreeGrafter"/>
</dbReference>
<feature type="domain" description="Rubicon Homology" evidence="2">
    <location>
        <begin position="164"/>
        <end position="369"/>
    </location>
</feature>
<dbReference type="PANTHER" id="PTHR45971">
    <property type="entry name" value="PHOX (PX) DOMAIN-CONTAINING PROTEIN"/>
    <property type="match status" value="1"/>
</dbReference>
<sequence>DESQSNLTTLKNSGLSLSMASMFSDADLQKGNRAILNYDSVQESGSLLSAESVAISLLKKFSHHELPKASDLHWLVTEQEAPQRLLPLPNSYPVSPDDADALTKGRGAVKVPRLRGNMEWAPPRAQIIYNSHPYSSRTTLLIKQNYRCAGCGMKVEPGYAKNYRYCKYLGKYFCHSCHSNQLSMIPACILHKWDFTKYYVSNFAYDLLAKIADEPVFNISDINPMLYKKKAYLTHIKDWRTQIRHLKSLLTLCKQATSLMEDINRLPRYWLEDVHLYTLNDLISMKSRTTSQVYIKQRQLATDGIDHVENCSRCQNFGFFCEMCGDRNDILFPYQLDKVSICQGCKTCFHKTCFVPLKCPKCARIQARQQRLKELSSDDLEEMEKTT</sequence>
<gene>
    <name evidence="3" type="ORF">DPMN_108450</name>
</gene>
<dbReference type="EMBL" id="JAIWYP010000004">
    <property type="protein sequence ID" value="KAH3835107.1"/>
    <property type="molecule type" value="Genomic_DNA"/>
</dbReference>
<reference evidence="3" key="1">
    <citation type="journal article" date="2019" name="bioRxiv">
        <title>The Genome of the Zebra Mussel, Dreissena polymorpha: A Resource for Invasive Species Research.</title>
        <authorList>
            <person name="McCartney M.A."/>
            <person name="Auch B."/>
            <person name="Kono T."/>
            <person name="Mallez S."/>
            <person name="Zhang Y."/>
            <person name="Obille A."/>
            <person name="Becker A."/>
            <person name="Abrahante J.E."/>
            <person name="Garbe J."/>
            <person name="Badalamenti J.P."/>
            <person name="Herman A."/>
            <person name="Mangelson H."/>
            <person name="Liachko I."/>
            <person name="Sullivan S."/>
            <person name="Sone E.D."/>
            <person name="Koren S."/>
            <person name="Silverstein K.A.T."/>
            <person name="Beckman K.B."/>
            <person name="Gohl D.M."/>
        </authorList>
    </citation>
    <scope>NUCLEOTIDE SEQUENCE</scope>
    <source>
        <strain evidence="3">Duluth1</strain>
        <tissue evidence="3">Whole animal</tissue>
    </source>
</reference>
<organism evidence="3 4">
    <name type="scientific">Dreissena polymorpha</name>
    <name type="common">Zebra mussel</name>
    <name type="synonym">Mytilus polymorpha</name>
    <dbReference type="NCBI Taxonomy" id="45954"/>
    <lineage>
        <taxon>Eukaryota</taxon>
        <taxon>Metazoa</taxon>
        <taxon>Spiralia</taxon>
        <taxon>Lophotrochozoa</taxon>
        <taxon>Mollusca</taxon>
        <taxon>Bivalvia</taxon>
        <taxon>Autobranchia</taxon>
        <taxon>Heteroconchia</taxon>
        <taxon>Euheterodonta</taxon>
        <taxon>Imparidentia</taxon>
        <taxon>Neoheterodontei</taxon>
        <taxon>Myida</taxon>
        <taxon>Dreissenoidea</taxon>
        <taxon>Dreissenidae</taxon>
        <taxon>Dreissena</taxon>
    </lineage>
</organism>
<dbReference type="InterPro" id="IPR052428">
    <property type="entry name" value="Autophagy_HostDef_Reg"/>
</dbReference>
<name>A0A9D4K942_DREPO</name>
<evidence type="ECO:0000259" key="2">
    <source>
        <dbReference type="SMART" id="SM01175"/>
    </source>
</evidence>
<comment type="caution">
    <text evidence="3">The sequence shown here is derived from an EMBL/GenBank/DDBJ whole genome shotgun (WGS) entry which is preliminary data.</text>
</comment>
<dbReference type="Pfam" id="PF13901">
    <property type="entry name" value="RH_dom"/>
    <property type="match status" value="1"/>
</dbReference>
<dbReference type="Proteomes" id="UP000828390">
    <property type="component" value="Unassembled WGS sequence"/>
</dbReference>
<feature type="non-terminal residue" evidence="3">
    <location>
        <position position="1"/>
    </location>
</feature>
<evidence type="ECO:0000256" key="1">
    <source>
        <dbReference type="ARBA" id="ARBA00023006"/>
    </source>
</evidence>
<protein>
    <recommendedName>
        <fullName evidence="2">Rubicon Homology domain-containing protein</fullName>
    </recommendedName>
</protein>
<evidence type="ECO:0000313" key="3">
    <source>
        <dbReference type="EMBL" id="KAH3835107.1"/>
    </source>
</evidence>
<evidence type="ECO:0000313" key="4">
    <source>
        <dbReference type="Proteomes" id="UP000828390"/>
    </source>
</evidence>
<dbReference type="Pfam" id="PF21054">
    <property type="entry name" value="RUBC_PIKBD"/>
    <property type="match status" value="1"/>
</dbReference>
<dbReference type="GO" id="GO:0006914">
    <property type="term" value="P:autophagy"/>
    <property type="evidence" value="ECO:0007669"/>
    <property type="project" value="UniProtKB-KW"/>
</dbReference>
<dbReference type="InterPro" id="IPR025258">
    <property type="entry name" value="RH_dom"/>
</dbReference>
<dbReference type="InterPro" id="IPR048569">
    <property type="entry name" value="RUBC_PIKBD"/>
</dbReference>
<dbReference type="AlphaFoldDB" id="A0A9D4K942"/>
<dbReference type="PANTHER" id="PTHR45971:SF1">
    <property type="entry name" value="RUBICON, ISOFORM A"/>
    <property type="match status" value="1"/>
</dbReference>
<dbReference type="SMART" id="SM01175">
    <property type="entry name" value="DUF4206"/>
    <property type="match status" value="1"/>
</dbReference>
<reference evidence="3" key="2">
    <citation type="submission" date="2020-11" db="EMBL/GenBank/DDBJ databases">
        <authorList>
            <person name="McCartney M.A."/>
            <person name="Auch B."/>
            <person name="Kono T."/>
            <person name="Mallez S."/>
            <person name="Becker A."/>
            <person name="Gohl D.M."/>
            <person name="Silverstein K.A.T."/>
            <person name="Koren S."/>
            <person name="Bechman K.B."/>
            <person name="Herman A."/>
            <person name="Abrahante J.E."/>
            <person name="Garbe J."/>
        </authorList>
    </citation>
    <scope>NUCLEOTIDE SEQUENCE</scope>
    <source>
        <strain evidence="3">Duluth1</strain>
        <tissue evidence="3">Whole animal</tissue>
    </source>
</reference>
<accession>A0A9D4K942</accession>
<keyword evidence="4" id="KW-1185">Reference proteome</keyword>
<proteinExistence type="predicted"/>
<keyword evidence="1" id="KW-0072">Autophagy</keyword>